<dbReference type="KEGG" id="egl:EGR_04353"/>
<name>W6UQY4_ECHGR</name>
<dbReference type="AlphaFoldDB" id="W6UQY4"/>
<dbReference type="InterPro" id="IPR025271">
    <property type="entry name" value="CCDC28"/>
</dbReference>
<organism evidence="1 2">
    <name type="scientific">Echinococcus granulosus</name>
    <name type="common">Hydatid tapeworm</name>
    <dbReference type="NCBI Taxonomy" id="6210"/>
    <lineage>
        <taxon>Eukaryota</taxon>
        <taxon>Metazoa</taxon>
        <taxon>Spiralia</taxon>
        <taxon>Lophotrochozoa</taxon>
        <taxon>Platyhelminthes</taxon>
        <taxon>Cestoda</taxon>
        <taxon>Eucestoda</taxon>
        <taxon>Cyclophyllidea</taxon>
        <taxon>Taeniidae</taxon>
        <taxon>Echinococcus</taxon>
        <taxon>Echinococcus granulosus group</taxon>
    </lineage>
</organism>
<accession>W6UQY4</accession>
<dbReference type="PANTHER" id="PTHR13400">
    <property type="entry name" value="CHEMOKINE C-C MOTIF RECEPTOR 1"/>
    <property type="match status" value="1"/>
</dbReference>
<reference evidence="1 2" key="1">
    <citation type="journal article" date="2013" name="Nat. Genet.">
        <title>The genome of the hydatid tapeworm Echinococcus granulosus.</title>
        <authorList>
            <person name="Zheng H."/>
            <person name="Zhang W."/>
            <person name="Zhang L."/>
            <person name="Zhang Z."/>
            <person name="Li J."/>
            <person name="Lu G."/>
            <person name="Zhu Y."/>
            <person name="Wang Y."/>
            <person name="Huang Y."/>
            <person name="Liu J."/>
            <person name="Kang H."/>
            <person name="Chen J."/>
            <person name="Wang L."/>
            <person name="Chen A."/>
            <person name="Yu S."/>
            <person name="Gao Z."/>
            <person name="Jin L."/>
            <person name="Gu W."/>
            <person name="Wang Z."/>
            <person name="Zhao L."/>
            <person name="Shi B."/>
            <person name="Wen H."/>
            <person name="Lin R."/>
            <person name="Jones M.K."/>
            <person name="Brejova B."/>
            <person name="Vinar T."/>
            <person name="Zhao G."/>
            <person name="McManus D.P."/>
            <person name="Chen Z."/>
            <person name="Zhou Y."/>
            <person name="Wang S."/>
        </authorList>
    </citation>
    <scope>NUCLEOTIDE SEQUENCE [LARGE SCALE GENOMIC DNA]</scope>
</reference>
<dbReference type="PANTHER" id="PTHR13400:SF4">
    <property type="entry name" value="COILED-COIL DOMAIN-CONTAINING PROTEIN 28A-LIKE PROTEIN"/>
    <property type="match status" value="1"/>
</dbReference>
<dbReference type="Pfam" id="PF13270">
    <property type="entry name" value="CCDC28"/>
    <property type="match status" value="1"/>
</dbReference>
<gene>
    <name evidence="1" type="ORF">EGR_04353</name>
</gene>
<evidence type="ECO:0000313" key="1">
    <source>
        <dbReference type="EMBL" id="EUB60727.1"/>
    </source>
</evidence>
<dbReference type="GeneID" id="36340068"/>
<sequence>MPHKTSAGQSDAPDILRSNVLQNLGANIDDVRHMEEKMLRLLEDFEAGKIVSVGADCPYDKLDAVREQQEELMLLHFELDNKMQSTAGPISGRNRQQARRLLMEEGRKTSRSNLSTLVNKLEALSHSIIFIASQKCDNLDDLVSSYNKICEYTLLLFLSSHSFGVFLEASDKRGNQMWTCTVRRHLGSCVRIARVGAIFRPAGRSRVVGCRDLPQATYATEDPVF</sequence>
<dbReference type="OrthoDB" id="9977011at2759"/>
<dbReference type="CTD" id="36340068"/>
<evidence type="ECO:0000313" key="2">
    <source>
        <dbReference type="Proteomes" id="UP000019149"/>
    </source>
</evidence>
<keyword evidence="2" id="KW-1185">Reference proteome</keyword>
<dbReference type="RefSeq" id="XP_024351923.1">
    <property type="nucleotide sequence ID" value="XM_024493602.1"/>
</dbReference>
<protein>
    <submittedName>
        <fullName evidence="1">Coiled-coil domain-containing protein 28B</fullName>
    </submittedName>
</protein>
<comment type="caution">
    <text evidence="1">The sequence shown here is derived from an EMBL/GenBank/DDBJ whole genome shotgun (WGS) entry which is preliminary data.</text>
</comment>
<proteinExistence type="predicted"/>
<dbReference type="Proteomes" id="UP000019149">
    <property type="component" value="Unassembled WGS sequence"/>
</dbReference>
<dbReference type="EMBL" id="APAU02000027">
    <property type="protein sequence ID" value="EUB60727.1"/>
    <property type="molecule type" value="Genomic_DNA"/>
</dbReference>